<gene>
    <name evidence="2" type="ORF">ANCDUO_10067</name>
</gene>
<feature type="region of interest" description="Disordered" evidence="1">
    <location>
        <begin position="93"/>
        <end position="193"/>
    </location>
</feature>
<reference evidence="2 3" key="1">
    <citation type="submission" date="2013-12" db="EMBL/GenBank/DDBJ databases">
        <title>Draft genome of the parsitic nematode Ancylostoma duodenale.</title>
        <authorList>
            <person name="Mitreva M."/>
        </authorList>
    </citation>
    <scope>NUCLEOTIDE SEQUENCE [LARGE SCALE GENOMIC DNA]</scope>
    <source>
        <strain evidence="2 3">Zhejiang</strain>
    </source>
</reference>
<dbReference type="EMBL" id="KN731693">
    <property type="protein sequence ID" value="KIH59691.1"/>
    <property type="molecule type" value="Genomic_DNA"/>
</dbReference>
<proteinExistence type="predicted"/>
<organism evidence="2 3">
    <name type="scientific">Ancylostoma duodenale</name>
    <dbReference type="NCBI Taxonomy" id="51022"/>
    <lineage>
        <taxon>Eukaryota</taxon>
        <taxon>Metazoa</taxon>
        <taxon>Ecdysozoa</taxon>
        <taxon>Nematoda</taxon>
        <taxon>Chromadorea</taxon>
        <taxon>Rhabditida</taxon>
        <taxon>Rhabditina</taxon>
        <taxon>Rhabditomorpha</taxon>
        <taxon>Strongyloidea</taxon>
        <taxon>Ancylostomatidae</taxon>
        <taxon>Ancylostomatinae</taxon>
        <taxon>Ancylostoma</taxon>
    </lineage>
</organism>
<keyword evidence="3" id="KW-1185">Reference proteome</keyword>
<feature type="compositionally biased region" description="Acidic residues" evidence="1">
    <location>
        <begin position="101"/>
        <end position="113"/>
    </location>
</feature>
<evidence type="ECO:0000256" key="1">
    <source>
        <dbReference type="SAM" id="MobiDB-lite"/>
    </source>
</evidence>
<dbReference type="Proteomes" id="UP000054047">
    <property type="component" value="Unassembled WGS sequence"/>
</dbReference>
<evidence type="ECO:0000313" key="2">
    <source>
        <dbReference type="EMBL" id="KIH59691.1"/>
    </source>
</evidence>
<feature type="compositionally biased region" description="Polar residues" evidence="1">
    <location>
        <begin position="183"/>
        <end position="193"/>
    </location>
</feature>
<name>A0A0C2GRU9_9BILA</name>
<protein>
    <submittedName>
        <fullName evidence="2">Uncharacterized protein</fullName>
    </submittedName>
</protein>
<evidence type="ECO:0000313" key="3">
    <source>
        <dbReference type="Proteomes" id="UP000054047"/>
    </source>
</evidence>
<dbReference type="AlphaFoldDB" id="A0A0C2GRU9"/>
<feature type="compositionally biased region" description="Basic and acidic residues" evidence="1">
    <location>
        <begin position="137"/>
        <end position="149"/>
    </location>
</feature>
<feature type="compositionally biased region" description="Low complexity" evidence="1">
    <location>
        <begin position="160"/>
        <end position="176"/>
    </location>
</feature>
<dbReference type="OrthoDB" id="8923679at2759"/>
<sequence length="193" mass="21155">MIVICTIRSRNELSTRPGTKQSWLSDRDPPAYGSILGDQERLRGRESIDGGGSVVNMYGLETDVIPPIPNQEAMQRIQYSRGDYVTRVGYSHAENPAQQEEFADDSFDEEEDGSGSTKEETENGGENIASHYGSTDQYRDTWRRVKANEAIRSAPPPPTTSSRAVSTESGSESSSAWQPQPAPNLSSGFSSFV</sequence>
<accession>A0A0C2GRU9</accession>